<evidence type="ECO:0000313" key="2">
    <source>
        <dbReference type="EMBL" id="KFI65297.1"/>
    </source>
</evidence>
<dbReference type="InterPro" id="IPR001509">
    <property type="entry name" value="Epimerase_deHydtase"/>
</dbReference>
<organism evidence="2 3">
    <name type="scientific">Bifidobacterium cuniculi</name>
    <dbReference type="NCBI Taxonomy" id="1688"/>
    <lineage>
        <taxon>Bacteria</taxon>
        <taxon>Bacillati</taxon>
        <taxon>Actinomycetota</taxon>
        <taxon>Actinomycetes</taxon>
        <taxon>Bifidobacteriales</taxon>
        <taxon>Bifidobacteriaceae</taxon>
        <taxon>Bifidobacterium</taxon>
    </lineage>
</organism>
<dbReference type="eggNOG" id="COG0451">
    <property type="taxonomic scope" value="Bacteria"/>
</dbReference>
<dbReference type="InterPro" id="IPR050177">
    <property type="entry name" value="Lipid_A_modif_metabolic_enz"/>
</dbReference>
<accession>A0A087B2P7</accession>
<dbReference type="Gene3D" id="3.40.50.720">
    <property type="entry name" value="NAD(P)-binding Rossmann-like Domain"/>
    <property type="match status" value="1"/>
</dbReference>
<comment type="caution">
    <text evidence="2">The sequence shown here is derived from an EMBL/GenBank/DDBJ whole genome shotgun (WGS) entry which is preliminary data.</text>
</comment>
<name>A0A087B2P7_9BIFI</name>
<dbReference type="InterPro" id="IPR036291">
    <property type="entry name" value="NAD(P)-bd_dom_sf"/>
</dbReference>
<dbReference type="STRING" id="1688.BCUN_1063"/>
<dbReference type="Proteomes" id="UP000029067">
    <property type="component" value="Unassembled WGS sequence"/>
</dbReference>
<feature type="domain" description="NAD-dependent epimerase/dehydratase" evidence="1">
    <location>
        <begin position="4"/>
        <end position="209"/>
    </location>
</feature>
<protein>
    <submittedName>
        <fullName evidence="2">Nucleoside-diphosphate-sugar epimerase</fullName>
    </submittedName>
</protein>
<dbReference type="RefSeq" id="WP_051920693.1">
    <property type="nucleotide sequence ID" value="NZ_JGYV01000002.1"/>
</dbReference>
<dbReference type="PANTHER" id="PTHR43245:SF13">
    <property type="entry name" value="UDP-D-APIOSE_UDP-D-XYLOSE SYNTHASE 2"/>
    <property type="match status" value="1"/>
</dbReference>
<dbReference type="SUPFAM" id="SSF51735">
    <property type="entry name" value="NAD(P)-binding Rossmann-fold domains"/>
    <property type="match status" value="1"/>
</dbReference>
<dbReference type="PANTHER" id="PTHR43245">
    <property type="entry name" value="BIFUNCTIONAL POLYMYXIN RESISTANCE PROTEIN ARNA"/>
    <property type="match status" value="1"/>
</dbReference>
<proteinExistence type="predicted"/>
<gene>
    <name evidence="2" type="ORF">BCUN_1063</name>
</gene>
<keyword evidence="3" id="KW-1185">Reference proteome</keyword>
<sequence length="302" mass="33893">MARILITGGTVFVSKALAEHFVRGGDDVTVVNRGSRPQVDGVRLVQCDRGELGDRLAGQSFDLVVDVNAYDRQDVVQLTDALAHTHVGTIVLISSSAVYPETNLQPFAEGVRLGENTVWGAYGLGKIEAERALLERAPHAYIVRPPYLYGPGNNVYREAFVFDCARRDRVFRLPGDGSMRLQFFHIRDLCQFVERIAQQQPEQHIFNVGNPQTVSVRDWVEMCYRAAGRDAAPCTSVTGVPQRLFFPFHDYGYELDVRGQQQVLPTTIPLEAGLHEAYDWYCAHGDEVTAKPYMEYIDRELA</sequence>
<dbReference type="Pfam" id="PF01370">
    <property type="entry name" value="Epimerase"/>
    <property type="match status" value="1"/>
</dbReference>
<dbReference type="AlphaFoldDB" id="A0A087B2P7"/>
<dbReference type="EMBL" id="JGYV01000002">
    <property type="protein sequence ID" value="KFI65297.1"/>
    <property type="molecule type" value="Genomic_DNA"/>
</dbReference>
<evidence type="ECO:0000313" key="3">
    <source>
        <dbReference type="Proteomes" id="UP000029067"/>
    </source>
</evidence>
<reference evidence="2 3" key="1">
    <citation type="submission" date="2014-03" db="EMBL/GenBank/DDBJ databases">
        <title>Genomics of Bifidobacteria.</title>
        <authorList>
            <person name="Ventura M."/>
            <person name="Milani C."/>
            <person name="Lugli G.A."/>
        </authorList>
    </citation>
    <scope>NUCLEOTIDE SEQUENCE [LARGE SCALE GENOMIC DNA]</scope>
    <source>
        <strain evidence="2 3">LMG 10738</strain>
    </source>
</reference>
<evidence type="ECO:0000259" key="1">
    <source>
        <dbReference type="Pfam" id="PF01370"/>
    </source>
</evidence>